<keyword evidence="3" id="KW-1185">Reference proteome</keyword>
<feature type="chain" id="PRO_5041226494" description="Desiccation-related protein PCC13-62" evidence="1">
    <location>
        <begin position="28"/>
        <end position="315"/>
    </location>
</feature>
<proteinExistence type="predicted"/>
<keyword evidence="1" id="KW-0732">Signal</keyword>
<evidence type="ECO:0000256" key="1">
    <source>
        <dbReference type="SAM" id="SignalP"/>
    </source>
</evidence>
<protein>
    <recommendedName>
        <fullName evidence="4">Desiccation-related protein PCC13-62</fullName>
    </recommendedName>
</protein>
<gene>
    <name evidence="2" type="ORF">PVL29_004131</name>
</gene>
<sequence length="315" mass="34549">MVVTFPTSLVLVIFMVSCSLNIYMADSEPVCQPAYPAHAIAVDEEDVNLLQFAENIEHLEADYFLWGALGYGLDEVAPELVMGGPPPIGAKKAKLDSLTLNIITEFAYEEVGHLRILKRTVGGFPRPLMDLSAGNFAKLIDSAFGYALVPPFDPYHDSLSYMISCYVLPYMGLVAYVGTNPLLTGYYAKRVLAGLLGVESGQDAVIRAYLYERAEEQVHPYNHTVAEFTARISELRNRLAKCGIKDEGIIVPKELGAEKRTTTNVLSADADSISYMRTPAEVLRILYSTGDEHIPGGFYPKGGNGKIARGFLKKP</sequence>
<evidence type="ECO:0000313" key="2">
    <source>
        <dbReference type="EMBL" id="KAJ9702241.1"/>
    </source>
</evidence>
<evidence type="ECO:0000313" key="3">
    <source>
        <dbReference type="Proteomes" id="UP001168098"/>
    </source>
</evidence>
<dbReference type="AlphaFoldDB" id="A0AA39A7D6"/>
<dbReference type="PANTHER" id="PTHR31694">
    <property type="entry name" value="DESICCATION-LIKE PROTEIN"/>
    <property type="match status" value="1"/>
</dbReference>
<name>A0AA39A7D6_VITRO</name>
<dbReference type="PANTHER" id="PTHR31694:SF26">
    <property type="entry name" value="OS05G0151100 PROTEIN"/>
    <property type="match status" value="1"/>
</dbReference>
<dbReference type="Proteomes" id="UP001168098">
    <property type="component" value="Unassembled WGS sequence"/>
</dbReference>
<organism evidence="2 3">
    <name type="scientific">Vitis rotundifolia</name>
    <name type="common">Muscadine grape</name>
    <dbReference type="NCBI Taxonomy" id="103349"/>
    <lineage>
        <taxon>Eukaryota</taxon>
        <taxon>Viridiplantae</taxon>
        <taxon>Streptophyta</taxon>
        <taxon>Embryophyta</taxon>
        <taxon>Tracheophyta</taxon>
        <taxon>Spermatophyta</taxon>
        <taxon>Magnoliopsida</taxon>
        <taxon>eudicotyledons</taxon>
        <taxon>Gunneridae</taxon>
        <taxon>Pentapetalae</taxon>
        <taxon>rosids</taxon>
        <taxon>Vitales</taxon>
        <taxon>Vitaceae</taxon>
        <taxon>Viteae</taxon>
        <taxon>Vitis</taxon>
    </lineage>
</organism>
<evidence type="ECO:0008006" key="4">
    <source>
        <dbReference type="Google" id="ProtNLM"/>
    </source>
</evidence>
<accession>A0AA39A7D6</accession>
<dbReference type="EMBL" id="JARBHA010000004">
    <property type="protein sequence ID" value="KAJ9702241.1"/>
    <property type="molecule type" value="Genomic_DNA"/>
</dbReference>
<reference evidence="2 3" key="1">
    <citation type="journal article" date="2023" name="BMC Biotechnol.">
        <title>Vitis rotundifolia cv Carlos genome sequencing.</title>
        <authorList>
            <person name="Huff M."/>
            <person name="Hulse-Kemp A."/>
            <person name="Scheffler B."/>
            <person name="Youngblood R."/>
            <person name="Simpson S."/>
            <person name="Babiker E."/>
            <person name="Staton M."/>
        </authorList>
    </citation>
    <scope>NUCLEOTIDE SEQUENCE [LARGE SCALE GENOMIC DNA]</scope>
    <source>
        <tissue evidence="2">Leaf</tissue>
    </source>
</reference>
<dbReference type="Pfam" id="PF13668">
    <property type="entry name" value="Ferritin_2"/>
    <property type="match status" value="1"/>
</dbReference>
<comment type="caution">
    <text evidence="2">The sequence shown here is derived from an EMBL/GenBank/DDBJ whole genome shotgun (WGS) entry which is preliminary data.</text>
</comment>
<feature type="signal peptide" evidence="1">
    <location>
        <begin position="1"/>
        <end position="27"/>
    </location>
</feature>
<dbReference type="InterPro" id="IPR052965">
    <property type="entry name" value="Pigment-catalase-like"/>
</dbReference>